<organism evidence="1 2">
    <name type="scientific">Durusdinium trenchii</name>
    <dbReference type="NCBI Taxonomy" id="1381693"/>
    <lineage>
        <taxon>Eukaryota</taxon>
        <taxon>Sar</taxon>
        <taxon>Alveolata</taxon>
        <taxon>Dinophyceae</taxon>
        <taxon>Suessiales</taxon>
        <taxon>Symbiodiniaceae</taxon>
        <taxon>Durusdinium</taxon>
    </lineage>
</organism>
<dbReference type="EMBL" id="CAXAMN010022306">
    <property type="protein sequence ID" value="CAK9068257.1"/>
    <property type="molecule type" value="Genomic_DNA"/>
</dbReference>
<reference evidence="1 2" key="1">
    <citation type="submission" date="2024-02" db="EMBL/GenBank/DDBJ databases">
        <authorList>
            <person name="Chen Y."/>
            <person name="Shah S."/>
            <person name="Dougan E. K."/>
            <person name="Thang M."/>
            <person name="Chan C."/>
        </authorList>
    </citation>
    <scope>NUCLEOTIDE SEQUENCE [LARGE SCALE GENOMIC DNA]</scope>
</reference>
<sequence length="537" mass="60424">MEPCRATPTARWAAPWAPWAVFEQKGGGRGLSQHNAICNGICWISQGLNPRHACGWEPLRLVALALLVRRSHTKPQQVPTARRMRMLHRPKEHYAGNTGRGGNLKFLASPCVPTEDNKAQRSDRYGWLRKAFKNCRSKKYLLQQVNKAVERGVTEISLYSAAMQVCGNMCWWETFIEVRNLQKGMARLDAVAASIALTALAWCLRKNGLCDVREERKEPALRMAQEIWLEAAVLTNPVVLTSGLKLCTELDCPAAEQWGRMIWAQTQDAGLKKGEINFSAFITMLEKYQEFEEVDQMLATDHHLTSVLLGALLDCAAGRCDAKRADELWEKLVTSGKVKPIESSYNAYSRAHLMAGDPEAAMAKTEEMLKLKRGKLTWINAKDYAQALLILYHSMPANATKAHLKGFLATAQSHFAKEGLSAAPVAAVKEWEELRSRAKDLLKLSSQQHVRLQDLLVTWKAKYKSRMSSWPNFRFGSNYLPLGQSHVSTSFQRWRCRTGHGRPPQGKRCLVQGGRAELLDFSCVKNSRCCCFSNHLQ</sequence>
<dbReference type="Gene3D" id="1.25.40.10">
    <property type="entry name" value="Tetratricopeptide repeat domain"/>
    <property type="match status" value="1"/>
</dbReference>
<keyword evidence="2" id="KW-1185">Reference proteome</keyword>
<accession>A0ABP0NYH5</accession>
<evidence type="ECO:0000313" key="2">
    <source>
        <dbReference type="Proteomes" id="UP001642484"/>
    </source>
</evidence>
<dbReference type="Proteomes" id="UP001642484">
    <property type="component" value="Unassembled WGS sequence"/>
</dbReference>
<dbReference type="InterPro" id="IPR011990">
    <property type="entry name" value="TPR-like_helical_dom_sf"/>
</dbReference>
<gene>
    <name evidence="1" type="ORF">CCMP2556_LOCUS33527</name>
</gene>
<proteinExistence type="predicted"/>
<evidence type="ECO:0000313" key="1">
    <source>
        <dbReference type="EMBL" id="CAK9068257.1"/>
    </source>
</evidence>
<protein>
    <submittedName>
        <fullName evidence="1">Uncharacterized protein</fullName>
    </submittedName>
</protein>
<comment type="caution">
    <text evidence="1">The sequence shown here is derived from an EMBL/GenBank/DDBJ whole genome shotgun (WGS) entry which is preliminary data.</text>
</comment>
<name>A0ABP0NYH5_9DINO</name>